<comment type="caution">
    <text evidence="2">The sequence shown here is derived from an EMBL/GenBank/DDBJ whole genome shotgun (WGS) entry which is preliminary data.</text>
</comment>
<evidence type="ECO:0000313" key="3">
    <source>
        <dbReference type="Proteomes" id="UP000824469"/>
    </source>
</evidence>
<dbReference type="OMA" id="REMINLW"/>
<feature type="non-terminal residue" evidence="2">
    <location>
        <position position="235"/>
    </location>
</feature>
<protein>
    <submittedName>
        <fullName evidence="2">Uncharacterized protein</fullName>
    </submittedName>
</protein>
<dbReference type="Proteomes" id="UP000824469">
    <property type="component" value="Unassembled WGS sequence"/>
</dbReference>
<name>A0AA38CTU8_TAXCH</name>
<reference evidence="2 3" key="1">
    <citation type="journal article" date="2021" name="Nat. Plants">
        <title>The Taxus genome provides insights into paclitaxel biosynthesis.</title>
        <authorList>
            <person name="Xiong X."/>
            <person name="Gou J."/>
            <person name="Liao Q."/>
            <person name="Li Y."/>
            <person name="Zhou Q."/>
            <person name="Bi G."/>
            <person name="Li C."/>
            <person name="Du R."/>
            <person name="Wang X."/>
            <person name="Sun T."/>
            <person name="Guo L."/>
            <person name="Liang H."/>
            <person name="Lu P."/>
            <person name="Wu Y."/>
            <person name="Zhang Z."/>
            <person name="Ro D.K."/>
            <person name="Shang Y."/>
            <person name="Huang S."/>
            <person name="Yan J."/>
        </authorList>
    </citation>
    <scope>NUCLEOTIDE SEQUENCE [LARGE SCALE GENOMIC DNA]</scope>
    <source>
        <strain evidence="2">Ta-2019</strain>
    </source>
</reference>
<evidence type="ECO:0000313" key="2">
    <source>
        <dbReference type="EMBL" id="KAH9302613.1"/>
    </source>
</evidence>
<feature type="non-terminal residue" evidence="2">
    <location>
        <position position="1"/>
    </location>
</feature>
<dbReference type="AlphaFoldDB" id="A0AA38CTU8"/>
<feature type="compositionally biased region" description="Polar residues" evidence="1">
    <location>
        <begin position="13"/>
        <end position="30"/>
    </location>
</feature>
<feature type="region of interest" description="Disordered" evidence="1">
    <location>
        <begin position="1"/>
        <end position="30"/>
    </location>
</feature>
<gene>
    <name evidence="2" type="ORF">KI387_014196</name>
</gene>
<accession>A0AA38CTU8</accession>
<organism evidence="2 3">
    <name type="scientific">Taxus chinensis</name>
    <name type="common">Chinese yew</name>
    <name type="synonym">Taxus wallichiana var. chinensis</name>
    <dbReference type="NCBI Taxonomy" id="29808"/>
    <lineage>
        <taxon>Eukaryota</taxon>
        <taxon>Viridiplantae</taxon>
        <taxon>Streptophyta</taxon>
        <taxon>Embryophyta</taxon>
        <taxon>Tracheophyta</taxon>
        <taxon>Spermatophyta</taxon>
        <taxon>Pinopsida</taxon>
        <taxon>Pinidae</taxon>
        <taxon>Conifers II</taxon>
        <taxon>Cupressales</taxon>
        <taxon>Taxaceae</taxon>
        <taxon>Taxus</taxon>
    </lineage>
</organism>
<evidence type="ECO:0000256" key="1">
    <source>
        <dbReference type="SAM" id="MobiDB-lite"/>
    </source>
</evidence>
<proteinExistence type="predicted"/>
<dbReference type="EMBL" id="JAHRHJ020000009">
    <property type="protein sequence ID" value="KAH9302613.1"/>
    <property type="molecule type" value="Genomic_DNA"/>
</dbReference>
<keyword evidence="3" id="KW-1185">Reference proteome</keyword>
<sequence length="235" mass="26639">KSCSQIRQDESSIRSNLTFSPQSSSETLNNSNDCNAFSQGLLEFEADDTIPNCNFRSPEHFRNDLKVNSTLEGARIQQDSAHPMLKVEDFPECLGDVSLNMPGAMNGSRFTKKLYDPCQEDDIVEEILNAAQASQDCNSHLEHSFSLNDFADSSIRESLLENCVPCMGDNYGIFMVKEVDGSPCEERDLQKNSQTSTWNRFQAILPDQVQAELKQSADLQREMINLWRLQYKYSQ</sequence>